<feature type="transmembrane region" description="Helical" evidence="1">
    <location>
        <begin position="101"/>
        <end position="121"/>
    </location>
</feature>
<proteinExistence type="predicted"/>
<feature type="transmembrane region" description="Helical" evidence="1">
    <location>
        <begin position="260"/>
        <end position="280"/>
    </location>
</feature>
<dbReference type="AlphaFoldDB" id="A0A7D9N886"/>
<feature type="transmembrane region" description="Helical" evidence="1">
    <location>
        <begin position="347"/>
        <end position="365"/>
    </location>
</feature>
<feature type="transmembrane region" description="Helical" evidence="1">
    <location>
        <begin position="38"/>
        <end position="58"/>
    </location>
</feature>
<dbReference type="Pfam" id="PF06772">
    <property type="entry name" value="LtrA"/>
    <property type="match status" value="1"/>
</dbReference>
<evidence type="ECO:0000256" key="1">
    <source>
        <dbReference type="SAM" id="Phobius"/>
    </source>
</evidence>
<feature type="transmembrane region" description="Helical" evidence="1">
    <location>
        <begin position="198"/>
        <end position="215"/>
    </location>
</feature>
<dbReference type="PANTHER" id="PTHR36840:SF1">
    <property type="entry name" value="BLL5714 PROTEIN"/>
    <property type="match status" value="1"/>
</dbReference>
<feature type="transmembrane region" description="Helical" evidence="1">
    <location>
        <begin position="133"/>
        <end position="152"/>
    </location>
</feature>
<accession>A0A7D9N886</accession>
<feature type="transmembrane region" description="Helical" evidence="1">
    <location>
        <begin position="70"/>
        <end position="89"/>
    </location>
</feature>
<feature type="transmembrane region" description="Helical" evidence="1">
    <location>
        <begin position="286"/>
        <end position="310"/>
    </location>
</feature>
<dbReference type="KEGG" id="ljn:T285_07950"/>
<name>A0A7D9N886_LACJH</name>
<evidence type="ECO:0000313" key="3">
    <source>
        <dbReference type="Proteomes" id="UP000018522"/>
    </source>
</evidence>
<evidence type="ECO:0000313" key="2">
    <source>
        <dbReference type="EMBL" id="AHA97891.1"/>
    </source>
</evidence>
<feature type="transmembrane region" description="Helical" evidence="1">
    <location>
        <begin position="221"/>
        <end position="240"/>
    </location>
</feature>
<reference evidence="2 3" key="1">
    <citation type="journal article" date="2014" name="Genome Announc.">
        <title>Complete Genome Sequences of Lactobacillus johnsonii Strain N6.2 and Lactobacillus reuteri Strain TD1.</title>
        <authorList>
            <person name="Leonard M.T."/>
            <person name="Valladares R.B."/>
            <person name="Ardissone A."/>
            <person name="Gonzalez C.F."/>
            <person name="Lorca G.L."/>
            <person name="Triplett E.W."/>
        </authorList>
    </citation>
    <scope>NUCLEOTIDE SEQUENCE [LARGE SCALE GENOMIC DNA]</scope>
    <source>
        <strain evidence="2 3">N6.2</strain>
    </source>
</reference>
<dbReference type="RefSeq" id="WP_011162459.1">
    <property type="nucleotide sequence ID" value="NC_022909.1"/>
</dbReference>
<feature type="transmembrane region" description="Helical" evidence="1">
    <location>
        <begin position="158"/>
        <end position="177"/>
    </location>
</feature>
<organism evidence="2 3">
    <name type="scientific">Lactobacillus johnsonii N6.2</name>
    <dbReference type="NCBI Taxonomy" id="1408186"/>
    <lineage>
        <taxon>Bacteria</taxon>
        <taxon>Bacillati</taxon>
        <taxon>Bacillota</taxon>
        <taxon>Bacilli</taxon>
        <taxon>Lactobacillales</taxon>
        <taxon>Lactobacillaceae</taxon>
        <taxon>Lactobacillus</taxon>
    </lineage>
</organism>
<protein>
    <submittedName>
        <fullName evidence="2">Low temperature requirement protein LtrA</fullName>
    </submittedName>
</protein>
<keyword evidence="1" id="KW-0812">Transmembrane</keyword>
<gene>
    <name evidence="2" type="ORF">T285_07950</name>
</gene>
<keyword evidence="1" id="KW-0472">Membrane</keyword>
<sequence length="374" mass="42942">MQNILNKRVSKIALFYDLVFVYMISKTTEILHHLEHGLVSPTSFALFALIVIIFINSWMIQTVFTNRYGIGSWADIAFYFIDMMILLYMSNSFDTNNLTEMKVLFISAGLLSLTLASHYLINYFQVKNSVDRNISRAFFMILIFRALTLIIGGILDNIFGFILAVIGIILSWLMPLLTTKYTLKHPIIFPHLLERLNLLVIIIFGETIIGIADYFQPKTFSFYSILIFLTVALLFFTYALQFDKLINEDQEDVTGNILIYLHYLIIFGISLITVSIKFIHESDANSWFAVLCLYCGIGLFYLGLLFSTHYNKLQFKLKKSTIFLFISTTLIGTISCLIWSSFEVITILTFIIVSINISWLVHANLPHIKKGILL</sequence>
<dbReference type="PANTHER" id="PTHR36840">
    <property type="entry name" value="BLL5714 PROTEIN"/>
    <property type="match status" value="1"/>
</dbReference>
<dbReference type="InterPro" id="IPR010640">
    <property type="entry name" value="Low_temperature_requirement_A"/>
</dbReference>
<feature type="transmembrane region" description="Helical" evidence="1">
    <location>
        <begin position="322"/>
        <end position="341"/>
    </location>
</feature>
<feature type="transmembrane region" description="Helical" evidence="1">
    <location>
        <begin position="12"/>
        <end position="32"/>
    </location>
</feature>
<dbReference type="Proteomes" id="UP000018522">
    <property type="component" value="Chromosome"/>
</dbReference>
<keyword evidence="1" id="KW-1133">Transmembrane helix</keyword>
<dbReference type="EMBL" id="CP006811">
    <property type="protein sequence ID" value="AHA97891.1"/>
    <property type="molecule type" value="Genomic_DNA"/>
</dbReference>